<dbReference type="GeneTree" id="ENSGT00940000162838"/>
<reference evidence="2" key="2">
    <citation type="submission" date="2025-09" db="UniProtKB">
        <authorList>
            <consortium name="Ensembl"/>
        </authorList>
    </citation>
    <scope>IDENTIFICATION</scope>
</reference>
<dbReference type="PANTHER" id="PTHR47194">
    <property type="entry name" value="SORTING NEXIN-29-RELATED"/>
    <property type="match status" value="1"/>
</dbReference>
<dbReference type="PANTHER" id="PTHR47194:SF3">
    <property type="entry name" value="SORTING NEXIN 29"/>
    <property type="match status" value="1"/>
</dbReference>
<dbReference type="AlphaFoldDB" id="A0A3B3QS00"/>
<dbReference type="SMART" id="SM00312">
    <property type="entry name" value="PX"/>
    <property type="match status" value="1"/>
</dbReference>
<reference evidence="2" key="1">
    <citation type="submission" date="2025-08" db="UniProtKB">
        <authorList>
            <consortium name="Ensembl"/>
        </authorList>
    </citation>
    <scope>IDENTIFICATION</scope>
</reference>
<accession>A0A3B3QS00</accession>
<dbReference type="Gene3D" id="3.30.1520.10">
    <property type="entry name" value="Phox-like domain"/>
    <property type="match status" value="1"/>
</dbReference>
<dbReference type="PROSITE" id="PS50195">
    <property type="entry name" value="PX"/>
    <property type="match status" value="1"/>
</dbReference>
<protein>
    <recommendedName>
        <fullName evidence="1">PX domain-containing protein</fullName>
    </recommendedName>
</protein>
<dbReference type="InterPro" id="IPR001683">
    <property type="entry name" value="PX_dom"/>
</dbReference>
<dbReference type="CDD" id="cd06874">
    <property type="entry name" value="PX_KIF16B_SNX23"/>
    <property type="match status" value="1"/>
</dbReference>
<evidence type="ECO:0000259" key="1">
    <source>
        <dbReference type="PROSITE" id="PS50195"/>
    </source>
</evidence>
<dbReference type="Ensembl" id="ENSPKIT00000033531.1">
    <property type="protein sequence ID" value="ENSPKIP00000009422.1"/>
    <property type="gene ID" value="ENSPKIG00000024541.1"/>
</dbReference>
<keyword evidence="3" id="KW-1185">Reference proteome</keyword>
<sequence>MPKCSLPVYSHKDTCVSGPGGAPVPQHARIKGITVRRHSDVRCLTAKDAPDRLDIIFSRGKDRRRSHPELRVQQESCLAVVPFPQRLISRSLGPCRVDMKNPVKISIPRYVLRGQGKDEHYEFEVKITVLDETWAVFRRYSRFREMHKTLKMKYPELSSLEFPPKKLFGNRDERVVAERRSHLERYLKNFFQVMLDSRDSPLHAERSGFRLSKHAICEFSPFFRKGVFDYSSHGTG</sequence>
<proteinExistence type="predicted"/>
<dbReference type="FunFam" id="3.30.1520.10:FF:000022">
    <property type="entry name" value="Kinesin family member 16B"/>
    <property type="match status" value="1"/>
</dbReference>
<evidence type="ECO:0000313" key="2">
    <source>
        <dbReference type="Ensembl" id="ENSPKIP00000009422.1"/>
    </source>
</evidence>
<dbReference type="GO" id="GO:0035091">
    <property type="term" value="F:phosphatidylinositol binding"/>
    <property type="evidence" value="ECO:0007669"/>
    <property type="project" value="InterPro"/>
</dbReference>
<dbReference type="Proteomes" id="UP000261540">
    <property type="component" value="Unplaced"/>
</dbReference>
<evidence type="ECO:0000313" key="3">
    <source>
        <dbReference type="Proteomes" id="UP000261540"/>
    </source>
</evidence>
<dbReference type="InterPro" id="IPR036871">
    <property type="entry name" value="PX_dom_sf"/>
</dbReference>
<feature type="domain" description="PX" evidence="1">
    <location>
        <begin position="101"/>
        <end position="236"/>
    </location>
</feature>
<organism evidence="2 3">
    <name type="scientific">Paramormyrops kingsleyae</name>
    <dbReference type="NCBI Taxonomy" id="1676925"/>
    <lineage>
        <taxon>Eukaryota</taxon>
        <taxon>Metazoa</taxon>
        <taxon>Chordata</taxon>
        <taxon>Craniata</taxon>
        <taxon>Vertebrata</taxon>
        <taxon>Euteleostomi</taxon>
        <taxon>Actinopterygii</taxon>
        <taxon>Neopterygii</taxon>
        <taxon>Teleostei</taxon>
        <taxon>Osteoglossocephala</taxon>
        <taxon>Osteoglossomorpha</taxon>
        <taxon>Osteoglossiformes</taxon>
        <taxon>Mormyridae</taxon>
        <taxon>Paramormyrops</taxon>
    </lineage>
</organism>
<dbReference type="Pfam" id="PF00787">
    <property type="entry name" value="PX"/>
    <property type="match status" value="1"/>
</dbReference>
<dbReference type="STRING" id="1676925.ENSPKIP00000009422"/>
<name>A0A3B3QS00_9TELE</name>
<dbReference type="SUPFAM" id="SSF64268">
    <property type="entry name" value="PX domain"/>
    <property type="match status" value="1"/>
</dbReference>